<gene>
    <name evidence="2" type="ORF">B1s21122_00115</name>
</gene>
<keyword evidence="1" id="KW-0472">Membrane</keyword>
<evidence type="ECO:0000313" key="3">
    <source>
        <dbReference type="Proteomes" id="UP000217153"/>
    </source>
</evidence>
<evidence type="ECO:0000256" key="1">
    <source>
        <dbReference type="SAM" id="Phobius"/>
    </source>
</evidence>
<evidence type="ECO:0000313" key="2">
    <source>
        <dbReference type="EMBL" id="ASY08780.1"/>
    </source>
</evidence>
<reference evidence="3" key="1">
    <citation type="submission" date="2016-10" db="EMBL/GenBank/DDBJ databases">
        <title>High microdiversification within the ubiquitous acI lineage of Actinobacteria.</title>
        <authorList>
            <person name="Neuenschwander S.M."/>
            <person name="Salcher M."/>
            <person name="Ghai R."/>
            <person name="Pernthaler J."/>
        </authorList>
    </citation>
    <scope>NUCLEOTIDE SEQUENCE [LARGE SCALE GENOMIC DNA]</scope>
</reference>
<keyword evidence="1" id="KW-1133">Transmembrane helix</keyword>
<keyword evidence="3" id="KW-1185">Reference proteome</keyword>
<feature type="transmembrane region" description="Helical" evidence="1">
    <location>
        <begin position="58"/>
        <end position="81"/>
    </location>
</feature>
<protein>
    <submittedName>
        <fullName evidence="2">Putative membrane protein</fullName>
    </submittedName>
</protein>
<dbReference type="PANTHER" id="PTHR37309:SF1">
    <property type="entry name" value="SLR0284 PROTEIN"/>
    <property type="match status" value="1"/>
</dbReference>
<dbReference type="OrthoDB" id="9810847at2"/>
<dbReference type="PANTHER" id="PTHR37309">
    <property type="entry name" value="SLR0284 PROTEIN"/>
    <property type="match status" value="1"/>
</dbReference>
<feature type="transmembrane region" description="Helical" evidence="1">
    <location>
        <begin position="33"/>
        <end position="51"/>
    </location>
</feature>
<organism evidence="2 3">
    <name type="scientific">Candidatus Nanopelagicus limnae</name>
    <dbReference type="NCBI Taxonomy" id="1884634"/>
    <lineage>
        <taxon>Bacteria</taxon>
        <taxon>Bacillati</taxon>
        <taxon>Actinomycetota</taxon>
        <taxon>Actinomycetes</taxon>
        <taxon>Candidatus Nanopelagicales</taxon>
        <taxon>Candidatus Nanopelagicaceae</taxon>
        <taxon>Candidatus Nanopelagicus</taxon>
    </lineage>
</organism>
<keyword evidence="1" id="KW-0812">Transmembrane</keyword>
<dbReference type="KEGG" id="abam:B1s21122_00115"/>
<dbReference type="InterPro" id="IPR007165">
    <property type="entry name" value="Phage_holin_4_2"/>
</dbReference>
<dbReference type="EMBL" id="CP016768">
    <property type="protein sequence ID" value="ASY08780.1"/>
    <property type="molecule type" value="Genomic_DNA"/>
</dbReference>
<name>A0A286S9L9_9ACTN</name>
<dbReference type="AlphaFoldDB" id="A0A286S9L9"/>
<dbReference type="RefSeq" id="WP_095680107.1">
    <property type="nucleotide sequence ID" value="NZ_CP016768.2"/>
</dbReference>
<proteinExistence type="predicted"/>
<dbReference type="Pfam" id="PF04020">
    <property type="entry name" value="Phage_holin_4_2"/>
    <property type="match status" value="1"/>
</dbReference>
<feature type="transmembrane region" description="Helical" evidence="1">
    <location>
        <begin position="93"/>
        <end position="111"/>
    </location>
</feature>
<accession>A0A286S9L9</accession>
<sequence length="117" mass="12619">MNLIIRLIAGALAFWAATSLLDGISVNGGAWSYLWVALLFGLINGVIGSLVKLLTLPAILLSLGLFAFVVNAAMLMLTARWSNQLDVMDFKSALFASLLISIVTTIINRAFKSKKAY</sequence>
<dbReference type="Proteomes" id="UP000217153">
    <property type="component" value="Chromosome"/>
</dbReference>